<evidence type="ECO:0000313" key="5">
    <source>
        <dbReference type="Proteomes" id="UP000030661"/>
    </source>
</evidence>
<dbReference type="PRINTS" id="PR00625">
    <property type="entry name" value="JDOMAIN"/>
</dbReference>
<keyword evidence="5" id="KW-1185">Reference proteome</keyword>
<feature type="region of interest" description="Disordered" evidence="2">
    <location>
        <begin position="75"/>
        <end position="95"/>
    </location>
</feature>
<reference evidence="4" key="1">
    <citation type="journal article" date="2015" name="PeerJ">
        <title>First genomic representation of candidate bacterial phylum KSB3 points to enhanced environmental sensing as a trigger of wastewater bulking.</title>
        <authorList>
            <person name="Sekiguchi Y."/>
            <person name="Ohashi A."/>
            <person name="Parks D.H."/>
            <person name="Yamauchi T."/>
            <person name="Tyson G.W."/>
            <person name="Hugenholtz P."/>
        </authorList>
    </citation>
    <scope>NUCLEOTIDE SEQUENCE [LARGE SCALE GENOMIC DNA]</scope>
</reference>
<evidence type="ECO:0000259" key="3">
    <source>
        <dbReference type="PROSITE" id="PS50076"/>
    </source>
</evidence>
<keyword evidence="1" id="KW-0143">Chaperone</keyword>
<dbReference type="SUPFAM" id="SSF46565">
    <property type="entry name" value="Chaperone J-domain"/>
    <property type="match status" value="1"/>
</dbReference>
<feature type="domain" description="J" evidence="3">
    <location>
        <begin position="5"/>
        <end position="70"/>
    </location>
</feature>
<dbReference type="PANTHER" id="PTHR44145:SF3">
    <property type="entry name" value="DNAJ HOMOLOG SUBFAMILY A MEMBER 3, MITOCHONDRIAL"/>
    <property type="match status" value="1"/>
</dbReference>
<dbReference type="EMBL" id="DF820471">
    <property type="protein sequence ID" value="GAK59972.1"/>
    <property type="molecule type" value="Genomic_DNA"/>
</dbReference>
<evidence type="ECO:0000313" key="4">
    <source>
        <dbReference type="EMBL" id="GAK59972.1"/>
    </source>
</evidence>
<dbReference type="InterPro" id="IPR001623">
    <property type="entry name" value="DnaJ_domain"/>
</dbReference>
<dbReference type="InterPro" id="IPR051938">
    <property type="entry name" value="Apopto_cytoskel_mod"/>
</dbReference>
<dbReference type="InterPro" id="IPR036869">
    <property type="entry name" value="J_dom_sf"/>
</dbReference>
<organism evidence="4">
    <name type="scientific">Vecturithrix granuli</name>
    <dbReference type="NCBI Taxonomy" id="1499967"/>
    <lineage>
        <taxon>Bacteria</taxon>
        <taxon>Candidatus Moduliflexota</taxon>
        <taxon>Candidatus Vecturitrichia</taxon>
        <taxon>Candidatus Vecturitrichales</taxon>
        <taxon>Candidatus Vecturitrichaceae</taxon>
        <taxon>Candidatus Vecturithrix</taxon>
    </lineage>
</organism>
<dbReference type="STRING" id="1499967.U27_06958"/>
<proteinExistence type="predicted"/>
<dbReference type="AlphaFoldDB" id="A0A081C5W7"/>
<dbReference type="HOGENOM" id="CLU_1243309_0_0_0"/>
<dbReference type="Pfam" id="PF00226">
    <property type="entry name" value="DnaJ"/>
    <property type="match status" value="1"/>
</dbReference>
<sequence>MGKRDYYAILGIAKNASDADIKKAYRQAALKYHPDRNPGNSTAAEKFREAAEAYEVLSDPEQRKLYDQYGHDFGKRRGAPQYEEPTPPPPPHHRPSEIMEELYIELGWMLVNEHGRYIPVDIFQAMFAEELRAGIQLPFVYERTRHPATGATVVWLQKIKKSQLEAKKRSTIDEPNVSYLKEALAEVGLSVHDLSFSQLLQFTKDIGVSIGVKVLKTLVGRK</sequence>
<dbReference type="eggNOG" id="COG0484">
    <property type="taxonomic scope" value="Bacteria"/>
</dbReference>
<evidence type="ECO:0000256" key="2">
    <source>
        <dbReference type="SAM" id="MobiDB-lite"/>
    </source>
</evidence>
<dbReference type="PROSITE" id="PS00636">
    <property type="entry name" value="DNAJ_1"/>
    <property type="match status" value="1"/>
</dbReference>
<accession>A0A081C5W7</accession>
<dbReference type="Proteomes" id="UP000030661">
    <property type="component" value="Unassembled WGS sequence"/>
</dbReference>
<protein>
    <submittedName>
        <fullName evidence="4">Chaperone protein dnaJ</fullName>
    </submittedName>
</protein>
<name>A0A081C5W7_VECG1</name>
<dbReference type="SMART" id="SM00271">
    <property type="entry name" value="DnaJ"/>
    <property type="match status" value="1"/>
</dbReference>
<dbReference type="CDD" id="cd06257">
    <property type="entry name" value="DnaJ"/>
    <property type="match status" value="1"/>
</dbReference>
<evidence type="ECO:0000256" key="1">
    <source>
        <dbReference type="ARBA" id="ARBA00023186"/>
    </source>
</evidence>
<dbReference type="PROSITE" id="PS50076">
    <property type="entry name" value="DNAJ_2"/>
    <property type="match status" value="1"/>
</dbReference>
<gene>
    <name evidence="4" type="ORF">U27_06958</name>
</gene>
<dbReference type="PANTHER" id="PTHR44145">
    <property type="entry name" value="DNAJ HOMOLOG SUBFAMILY A MEMBER 3, MITOCHONDRIAL"/>
    <property type="match status" value="1"/>
</dbReference>
<dbReference type="Gene3D" id="1.10.287.110">
    <property type="entry name" value="DnaJ domain"/>
    <property type="match status" value="1"/>
</dbReference>
<dbReference type="InterPro" id="IPR018253">
    <property type="entry name" value="DnaJ_domain_CS"/>
</dbReference>